<comment type="caution">
    <text evidence="2">The sequence shown here is derived from an EMBL/GenBank/DDBJ whole genome shotgun (WGS) entry which is preliminary data.</text>
</comment>
<dbReference type="AlphaFoldDB" id="A0A3D9YU33"/>
<gene>
    <name evidence="2" type="ORF">DES32_2145</name>
</gene>
<protein>
    <submittedName>
        <fullName evidence="2">Chemotaxis protein MotC</fullName>
    </submittedName>
</protein>
<keyword evidence="3" id="KW-1185">Reference proteome</keyword>
<keyword evidence="1" id="KW-0732">Signal</keyword>
<name>A0A3D9YU33_9HYPH</name>
<dbReference type="EMBL" id="QUMO01000003">
    <property type="protein sequence ID" value="REF86100.1"/>
    <property type="molecule type" value="Genomic_DNA"/>
</dbReference>
<dbReference type="Proteomes" id="UP000256900">
    <property type="component" value="Unassembled WGS sequence"/>
</dbReference>
<sequence length="393" mass="41711">MRLRAFALALSALAIASGLASAATKPPYQLVRSLHALQDQIVLGNSAARAAIPGLSAELAGRLLSYNPSVWREPRNVNAVVTYVLSGGAPRVAQKVLASGNCPPEDKNLLEGALAYSEGHEARARDLLGDIDPRALDPIVGAHIALVQAGLAAEKSPQKAVALLDLARILAPGTLVEEAALRREIFLVNATGDFERFMSLSGEYIRRFNKSTYADNFREHFSYAVARINISGDSVQLQQIDDVLSGLDSADQLGIYLMIARASVLAGRIAVAQFAATRAESFAASDSAEICRAKLYEGAAEVFTPDYRRGESLLNSVDASHLSREEGTLRDAALSVSRQIHEWPRAAAPSVPSLAAESAPQALETAISEGASTIDAAQKALADADDIDKTETP</sequence>
<feature type="signal peptide" evidence="1">
    <location>
        <begin position="1"/>
        <end position="22"/>
    </location>
</feature>
<evidence type="ECO:0000256" key="1">
    <source>
        <dbReference type="SAM" id="SignalP"/>
    </source>
</evidence>
<accession>A0A3D9YU33</accession>
<feature type="chain" id="PRO_5017793045" evidence="1">
    <location>
        <begin position="23"/>
        <end position="393"/>
    </location>
</feature>
<proteinExistence type="predicted"/>
<evidence type="ECO:0000313" key="3">
    <source>
        <dbReference type="Proteomes" id="UP000256900"/>
    </source>
</evidence>
<organism evidence="2 3">
    <name type="scientific">Methylovirgula ligni</name>
    <dbReference type="NCBI Taxonomy" id="569860"/>
    <lineage>
        <taxon>Bacteria</taxon>
        <taxon>Pseudomonadati</taxon>
        <taxon>Pseudomonadota</taxon>
        <taxon>Alphaproteobacteria</taxon>
        <taxon>Hyphomicrobiales</taxon>
        <taxon>Beijerinckiaceae</taxon>
        <taxon>Methylovirgula</taxon>
    </lineage>
</organism>
<dbReference type="RefSeq" id="WP_165204273.1">
    <property type="nucleotide sequence ID" value="NZ_CP025086.1"/>
</dbReference>
<reference evidence="2 3" key="1">
    <citation type="submission" date="2018-08" db="EMBL/GenBank/DDBJ databases">
        <title>Genomic Encyclopedia of Type Strains, Phase IV (KMG-IV): sequencing the most valuable type-strain genomes for metagenomic binning, comparative biology and taxonomic classification.</title>
        <authorList>
            <person name="Goeker M."/>
        </authorList>
    </citation>
    <scope>NUCLEOTIDE SEQUENCE [LARGE SCALE GENOMIC DNA]</scope>
    <source>
        <strain evidence="2 3">BW863</strain>
    </source>
</reference>
<evidence type="ECO:0000313" key="2">
    <source>
        <dbReference type="EMBL" id="REF86100.1"/>
    </source>
</evidence>